<reference evidence="2 3" key="1">
    <citation type="journal article" date="2020" name="ISME J.">
        <title>Uncovering the hidden diversity of litter-decomposition mechanisms in mushroom-forming fungi.</title>
        <authorList>
            <person name="Floudas D."/>
            <person name="Bentzer J."/>
            <person name="Ahren D."/>
            <person name="Johansson T."/>
            <person name="Persson P."/>
            <person name="Tunlid A."/>
        </authorList>
    </citation>
    <scope>NUCLEOTIDE SEQUENCE [LARGE SCALE GENOMIC DNA]</scope>
    <source>
        <strain evidence="2 3">CBS 101986</strain>
    </source>
</reference>
<accession>A0A8H5ATM3</accession>
<evidence type="ECO:0000313" key="2">
    <source>
        <dbReference type="EMBL" id="KAF5310802.1"/>
    </source>
</evidence>
<protein>
    <submittedName>
        <fullName evidence="2">Uncharacterized protein</fullName>
    </submittedName>
</protein>
<evidence type="ECO:0000256" key="1">
    <source>
        <dbReference type="SAM" id="MobiDB-lite"/>
    </source>
</evidence>
<evidence type="ECO:0000313" key="3">
    <source>
        <dbReference type="Proteomes" id="UP000567179"/>
    </source>
</evidence>
<proteinExistence type="predicted"/>
<feature type="region of interest" description="Disordered" evidence="1">
    <location>
        <begin position="1"/>
        <end position="53"/>
    </location>
</feature>
<comment type="caution">
    <text evidence="2">The sequence shown here is derived from an EMBL/GenBank/DDBJ whole genome shotgun (WGS) entry which is preliminary data.</text>
</comment>
<dbReference type="OrthoDB" id="3224400at2759"/>
<organism evidence="2 3">
    <name type="scientific">Psilocybe cf. subviscida</name>
    <dbReference type="NCBI Taxonomy" id="2480587"/>
    <lineage>
        <taxon>Eukaryota</taxon>
        <taxon>Fungi</taxon>
        <taxon>Dikarya</taxon>
        <taxon>Basidiomycota</taxon>
        <taxon>Agaricomycotina</taxon>
        <taxon>Agaricomycetes</taxon>
        <taxon>Agaricomycetidae</taxon>
        <taxon>Agaricales</taxon>
        <taxon>Agaricineae</taxon>
        <taxon>Strophariaceae</taxon>
        <taxon>Psilocybe</taxon>
    </lineage>
</organism>
<dbReference type="EMBL" id="JAACJJ010000057">
    <property type="protein sequence ID" value="KAF5310802.1"/>
    <property type="molecule type" value="Genomic_DNA"/>
</dbReference>
<sequence length="218" mass="23728">MDQHISDQKNPPPTVQPSSSSQPSNSDKTPAAGRKKDPVAHTGGISAQKYAPVEGPMDRPLAEIISEQPPPFDAQGLIATPFGEETANGAKLEEELTAAFPLTMCIRLLELCNMLLSMLLKTHVWMATRPKHEADTASRQLESEISRILTRERQQGMSPSQSLPIPPASLYPTPSIVSASSSVRRRGLVEETRERLGEFVQRMKTALSALVGGMAFNE</sequence>
<name>A0A8H5ATM3_9AGAR</name>
<dbReference type="AlphaFoldDB" id="A0A8H5ATM3"/>
<gene>
    <name evidence="2" type="ORF">D9619_008048</name>
</gene>
<dbReference type="Proteomes" id="UP000567179">
    <property type="component" value="Unassembled WGS sequence"/>
</dbReference>
<feature type="compositionally biased region" description="Low complexity" evidence="1">
    <location>
        <begin position="16"/>
        <end position="30"/>
    </location>
</feature>
<keyword evidence="3" id="KW-1185">Reference proteome</keyword>